<dbReference type="SUPFAM" id="SSF50249">
    <property type="entry name" value="Nucleic acid-binding proteins"/>
    <property type="match status" value="1"/>
</dbReference>
<dbReference type="GO" id="GO:0006631">
    <property type="term" value="P:fatty acid metabolic process"/>
    <property type="evidence" value="ECO:0007669"/>
    <property type="project" value="TreeGrafter"/>
</dbReference>
<dbReference type="FunFam" id="2.40.50.140:FF:000099">
    <property type="entry name" value="Ribosomal protein S12, mitochondrial"/>
    <property type="match status" value="1"/>
</dbReference>
<dbReference type="InterPro" id="IPR045851">
    <property type="entry name" value="AMP-bd_C_sf"/>
</dbReference>
<dbReference type="Gene3D" id="3.30.300.30">
    <property type="match status" value="1"/>
</dbReference>
<dbReference type="InterPro" id="IPR012340">
    <property type="entry name" value="NA-bd_OB-fold"/>
</dbReference>
<dbReference type="InterPro" id="IPR042099">
    <property type="entry name" value="ANL_N_sf"/>
</dbReference>
<evidence type="ECO:0000259" key="4">
    <source>
        <dbReference type="Pfam" id="PF00501"/>
    </source>
</evidence>
<dbReference type="Pfam" id="PF00164">
    <property type="entry name" value="Ribosom_S12_S23"/>
    <property type="match status" value="1"/>
</dbReference>
<dbReference type="SUPFAM" id="SSF56801">
    <property type="entry name" value="Acetyl-CoA synthetase-like"/>
    <property type="match status" value="1"/>
</dbReference>
<dbReference type="InterPro" id="IPR006032">
    <property type="entry name" value="Ribosomal_uS12"/>
</dbReference>
<feature type="domain" description="AMP-binding enzyme C-terminal" evidence="5">
    <location>
        <begin position="502"/>
        <end position="577"/>
    </location>
</feature>
<dbReference type="Gene3D" id="3.40.50.12780">
    <property type="entry name" value="N-terminal domain of ligase-like"/>
    <property type="match status" value="1"/>
</dbReference>
<dbReference type="PANTHER" id="PTHR43201:SF32">
    <property type="entry name" value="2-SUCCINYLBENZOATE--COA LIGASE, CHLOROPLASTIC_PEROXISOMAL"/>
    <property type="match status" value="1"/>
</dbReference>
<evidence type="ECO:0000259" key="5">
    <source>
        <dbReference type="Pfam" id="PF13193"/>
    </source>
</evidence>
<dbReference type="InterPro" id="IPR025110">
    <property type="entry name" value="AMP-bd_C"/>
</dbReference>
<gene>
    <name evidence="6" type="ORF">MOBT1_002500</name>
</gene>
<dbReference type="GO" id="GO:0003735">
    <property type="term" value="F:structural constituent of ribosome"/>
    <property type="evidence" value="ECO:0007669"/>
    <property type="project" value="InterPro"/>
</dbReference>
<dbReference type="Proteomes" id="UP001214603">
    <property type="component" value="Chromosome 5"/>
</dbReference>
<reference evidence="6" key="1">
    <citation type="submission" date="2023-03" db="EMBL/GenBank/DDBJ databases">
        <title>Mating type loci evolution in Malassezia.</title>
        <authorList>
            <person name="Coelho M.A."/>
        </authorList>
    </citation>
    <scope>NUCLEOTIDE SEQUENCE</scope>
    <source>
        <strain evidence="6">CBS 7876</strain>
    </source>
</reference>
<keyword evidence="7" id="KW-1185">Reference proteome</keyword>
<dbReference type="CDD" id="cd03368">
    <property type="entry name" value="Ribosomal_S12"/>
    <property type="match status" value="1"/>
</dbReference>
<keyword evidence="3" id="KW-0687">Ribonucleoprotein</keyword>
<dbReference type="NCBIfam" id="TIGR00981">
    <property type="entry name" value="rpsL_bact"/>
    <property type="match status" value="1"/>
</dbReference>
<dbReference type="PRINTS" id="PR01034">
    <property type="entry name" value="RIBOSOMALS12"/>
</dbReference>
<evidence type="ECO:0000256" key="1">
    <source>
        <dbReference type="ARBA" id="ARBA00005657"/>
    </source>
</evidence>
<evidence type="ECO:0000256" key="3">
    <source>
        <dbReference type="ARBA" id="ARBA00023274"/>
    </source>
</evidence>
<proteinExistence type="inferred from homology"/>
<dbReference type="Pfam" id="PF00501">
    <property type="entry name" value="AMP-binding"/>
    <property type="match status" value="1"/>
</dbReference>
<organism evidence="6 7">
    <name type="scientific">Malassezia obtusa</name>
    <dbReference type="NCBI Taxonomy" id="76774"/>
    <lineage>
        <taxon>Eukaryota</taxon>
        <taxon>Fungi</taxon>
        <taxon>Dikarya</taxon>
        <taxon>Basidiomycota</taxon>
        <taxon>Ustilaginomycotina</taxon>
        <taxon>Malasseziomycetes</taxon>
        <taxon>Malasseziales</taxon>
        <taxon>Malasseziaceae</taxon>
        <taxon>Malassezia</taxon>
    </lineage>
</organism>
<protein>
    <submittedName>
        <fullName evidence="6">Uncharacterized protein</fullName>
    </submittedName>
</protein>
<dbReference type="InterPro" id="IPR020845">
    <property type="entry name" value="AMP-binding_CS"/>
</dbReference>
<dbReference type="EMBL" id="CP119938">
    <property type="protein sequence ID" value="WFD03806.1"/>
    <property type="molecule type" value="Genomic_DNA"/>
</dbReference>
<dbReference type="AlphaFoldDB" id="A0AAF0E1R7"/>
<evidence type="ECO:0000313" key="7">
    <source>
        <dbReference type="Proteomes" id="UP001214603"/>
    </source>
</evidence>
<dbReference type="PROSITE" id="PS00055">
    <property type="entry name" value="RIBOSOMAL_S12"/>
    <property type="match status" value="1"/>
</dbReference>
<evidence type="ECO:0000313" key="6">
    <source>
        <dbReference type="EMBL" id="WFD03806.1"/>
    </source>
</evidence>
<dbReference type="PROSITE" id="PS00455">
    <property type="entry name" value="AMP_BINDING"/>
    <property type="match status" value="1"/>
</dbReference>
<name>A0AAF0E1R7_9BASI</name>
<dbReference type="Gene3D" id="2.40.50.140">
    <property type="entry name" value="Nucleic acid-binding proteins"/>
    <property type="match status" value="1"/>
</dbReference>
<dbReference type="InterPro" id="IPR005679">
    <property type="entry name" value="Ribosomal_uS12_bac"/>
</dbReference>
<feature type="domain" description="AMP-dependent synthetase/ligase" evidence="4">
    <location>
        <begin position="43"/>
        <end position="450"/>
    </location>
</feature>
<dbReference type="InterPro" id="IPR000873">
    <property type="entry name" value="AMP-dep_synth/lig_dom"/>
</dbReference>
<dbReference type="GO" id="GO:0006412">
    <property type="term" value="P:translation"/>
    <property type="evidence" value="ECO:0007669"/>
    <property type="project" value="InterPro"/>
</dbReference>
<dbReference type="CDD" id="cd04433">
    <property type="entry name" value="AFD_class_I"/>
    <property type="match status" value="1"/>
</dbReference>
<sequence>MDELDRKIQQDPNCPFTIRPRYHGRPGMQIEHPYLNLGHFWLHQSEKYADSDYVLTERRRATYRDVRTASVVLAYGLQTRYSISRGDRVAILSRNTIEFVTVFWALQLIGAIPAPINAFQRAEIAAACINMVGARLVFVDEGAWTHLRPHFAALFRGTAYAGGDGTQPALRYAVVIAEREARPLRAPHERPWVDGPRCDVRIHDWDEMMLVWHPYRGAACPPVYSIALDDEALILFTSGTTSLPKAVVSTQDQVLSSPLVTSWYLMRAAVDLLGALPPPDMLPKRRALCMVPLFHVMGLESVLISSTLAGDAFALLHKYTLDAAVSMIQSEELTNMVGVGFMVQEVLQSGAHMPSLMSFFVGGAASPDTLPERAHGRGLAVGGNGYGLTETNSGVLVNAGASYVAQPTSVGVPAPMVEVRILDASTGAFLPRGEPGELLIRAPNVAQGYYGLPDATRAAFRADGFFCTGDVAVQQPDGAVVILDRLKDLIIRKGENISGPMVEQALLHDARVHDCAVVALPDAELGERVAAVVVLERGARASETELVRVAAAALPPHAVPDYIWLRAEALPRTATGKVLKTALRDALRARVDAEQRRGHFRWHRAAPAPARGAVPLRVPLVRPELRALHTTPPAHVTLQQAMRGARRPHRPPVNRVPALEGCPFVKGVCTKIFTTKPKKPNSAIRKMARVRLSNGRTVTAYIPGEGHNLQEHSVVLMRGGRVQDVPGVRYRLVRGALDFGGVVGRTT</sequence>
<evidence type="ECO:0000256" key="2">
    <source>
        <dbReference type="ARBA" id="ARBA00022980"/>
    </source>
</evidence>
<accession>A0AAF0E1R7</accession>
<dbReference type="PANTHER" id="PTHR43201">
    <property type="entry name" value="ACYL-COA SYNTHETASE"/>
    <property type="match status" value="1"/>
</dbReference>
<keyword evidence="2" id="KW-0689">Ribosomal protein</keyword>
<comment type="similarity">
    <text evidence="1">Belongs to the universal ribosomal protein uS12 family.</text>
</comment>
<dbReference type="Pfam" id="PF13193">
    <property type="entry name" value="AMP-binding_C"/>
    <property type="match status" value="1"/>
</dbReference>
<dbReference type="GO" id="GO:0015935">
    <property type="term" value="C:small ribosomal subunit"/>
    <property type="evidence" value="ECO:0007669"/>
    <property type="project" value="InterPro"/>
</dbReference>
<dbReference type="GO" id="GO:0031956">
    <property type="term" value="F:medium-chain fatty acid-CoA ligase activity"/>
    <property type="evidence" value="ECO:0007669"/>
    <property type="project" value="TreeGrafter"/>
</dbReference>